<evidence type="ECO:0000256" key="3">
    <source>
        <dbReference type="ARBA" id="ARBA00023163"/>
    </source>
</evidence>
<comment type="caution">
    <text evidence="6">The sequence shown here is derived from an EMBL/GenBank/DDBJ whole genome shotgun (WGS) entry which is preliminary data.</text>
</comment>
<feature type="domain" description="IclR-ED" evidence="5">
    <location>
        <begin position="55"/>
        <end position="235"/>
    </location>
</feature>
<evidence type="ECO:0000313" key="6">
    <source>
        <dbReference type="EMBL" id="MBL6454066.1"/>
    </source>
</evidence>
<dbReference type="EMBL" id="JAEUXJ010000001">
    <property type="protein sequence ID" value="MBL6454066.1"/>
    <property type="molecule type" value="Genomic_DNA"/>
</dbReference>
<dbReference type="Pfam" id="PF01614">
    <property type="entry name" value="IclR_C"/>
    <property type="match status" value="1"/>
</dbReference>
<dbReference type="Pfam" id="PF09339">
    <property type="entry name" value="HTH_IclR"/>
    <property type="match status" value="1"/>
</dbReference>
<dbReference type="Gene3D" id="3.30.450.40">
    <property type="match status" value="1"/>
</dbReference>
<dbReference type="Proteomes" id="UP000606490">
    <property type="component" value="Unassembled WGS sequence"/>
</dbReference>
<gene>
    <name evidence="6" type="ORF">JMJ55_01950</name>
</gene>
<sequence length="235" mass="26380">MLEAFAGRERALSLVELAQASGLDKSSVQRVTRTLRDIGYLDQDPVTRRYMLGSRVLDLSYNYLRTHPLIERALPVLVDLRRVVKERVDLVVPDHDTVLYVLRMQAKRETFRPALIGRRVPVFCTAAGRAMLAHDDEAEAARIINASDRVAYTRHTLTDPDAILSEIRRARRQGYAVQSEEWLPVEMVGAAAVLDSQGAPIAAVNIAVSTRDWERDAFEQEMMPPLMAAAAELSR</sequence>
<keyword evidence="2" id="KW-0238">DNA-binding</keyword>
<dbReference type="SUPFAM" id="SSF46785">
    <property type="entry name" value="Winged helix' DNA-binding domain"/>
    <property type="match status" value="1"/>
</dbReference>
<dbReference type="PANTHER" id="PTHR30136:SF35">
    <property type="entry name" value="HTH-TYPE TRANSCRIPTIONAL REGULATOR RV1719"/>
    <property type="match status" value="1"/>
</dbReference>
<name>A0ABS1UX73_9PROT</name>
<dbReference type="SMART" id="SM00346">
    <property type="entry name" value="HTH_ICLR"/>
    <property type="match status" value="1"/>
</dbReference>
<evidence type="ECO:0000313" key="7">
    <source>
        <dbReference type="Proteomes" id="UP000606490"/>
    </source>
</evidence>
<protein>
    <submittedName>
        <fullName evidence="6">IclR family transcriptional regulator</fullName>
    </submittedName>
</protein>
<keyword evidence="1" id="KW-0805">Transcription regulation</keyword>
<keyword evidence="7" id="KW-1185">Reference proteome</keyword>
<evidence type="ECO:0000259" key="5">
    <source>
        <dbReference type="PROSITE" id="PS51078"/>
    </source>
</evidence>
<dbReference type="PROSITE" id="PS51078">
    <property type="entry name" value="ICLR_ED"/>
    <property type="match status" value="1"/>
</dbReference>
<dbReference type="InterPro" id="IPR036390">
    <property type="entry name" value="WH_DNA-bd_sf"/>
</dbReference>
<organism evidence="6 7">
    <name type="scientific">Belnapia mucosa</name>
    <dbReference type="NCBI Taxonomy" id="2804532"/>
    <lineage>
        <taxon>Bacteria</taxon>
        <taxon>Pseudomonadati</taxon>
        <taxon>Pseudomonadota</taxon>
        <taxon>Alphaproteobacteria</taxon>
        <taxon>Acetobacterales</taxon>
        <taxon>Roseomonadaceae</taxon>
        <taxon>Belnapia</taxon>
    </lineage>
</organism>
<dbReference type="PANTHER" id="PTHR30136">
    <property type="entry name" value="HELIX-TURN-HELIX TRANSCRIPTIONAL REGULATOR, ICLR FAMILY"/>
    <property type="match status" value="1"/>
</dbReference>
<dbReference type="InterPro" id="IPR036388">
    <property type="entry name" value="WH-like_DNA-bd_sf"/>
</dbReference>
<keyword evidence="3" id="KW-0804">Transcription</keyword>
<dbReference type="SUPFAM" id="SSF55781">
    <property type="entry name" value="GAF domain-like"/>
    <property type="match status" value="1"/>
</dbReference>
<evidence type="ECO:0000259" key="4">
    <source>
        <dbReference type="PROSITE" id="PS51077"/>
    </source>
</evidence>
<dbReference type="InterPro" id="IPR050707">
    <property type="entry name" value="HTH_MetabolicPath_Reg"/>
</dbReference>
<dbReference type="InterPro" id="IPR029016">
    <property type="entry name" value="GAF-like_dom_sf"/>
</dbReference>
<dbReference type="InterPro" id="IPR005471">
    <property type="entry name" value="Tscrpt_reg_IclR_N"/>
</dbReference>
<evidence type="ECO:0000256" key="2">
    <source>
        <dbReference type="ARBA" id="ARBA00023125"/>
    </source>
</evidence>
<evidence type="ECO:0000256" key="1">
    <source>
        <dbReference type="ARBA" id="ARBA00023015"/>
    </source>
</evidence>
<accession>A0ABS1UX73</accession>
<reference evidence="6 7" key="1">
    <citation type="submission" date="2021-01" db="EMBL/GenBank/DDBJ databases">
        <title>Belnapia mucosa sp. nov. and Belnapia arida sp. nov., isolated from the Tabernas Desert (Almeria, Spain).</title>
        <authorList>
            <person name="Molina-Menor E."/>
            <person name="Vidal-Verdu A."/>
            <person name="Calonge A."/>
            <person name="Satari L."/>
            <person name="Pereto Magraner J."/>
            <person name="Porcar Miralles M."/>
        </authorList>
    </citation>
    <scope>NUCLEOTIDE SEQUENCE [LARGE SCALE GENOMIC DNA]</scope>
    <source>
        <strain evidence="6 7">T6</strain>
    </source>
</reference>
<dbReference type="PROSITE" id="PS51077">
    <property type="entry name" value="HTH_ICLR"/>
    <property type="match status" value="1"/>
</dbReference>
<dbReference type="InterPro" id="IPR014757">
    <property type="entry name" value="Tscrpt_reg_IclR_C"/>
</dbReference>
<proteinExistence type="predicted"/>
<feature type="domain" description="HTH iclR-type" evidence="4">
    <location>
        <begin position="1"/>
        <end position="54"/>
    </location>
</feature>
<dbReference type="Gene3D" id="1.10.10.10">
    <property type="entry name" value="Winged helix-like DNA-binding domain superfamily/Winged helix DNA-binding domain"/>
    <property type="match status" value="1"/>
</dbReference>